<evidence type="ECO:0000259" key="1">
    <source>
        <dbReference type="Pfam" id="PF03184"/>
    </source>
</evidence>
<dbReference type="AlphaFoldDB" id="A0A9D4Q845"/>
<accession>A0A9D4Q845</accession>
<reference evidence="2" key="1">
    <citation type="journal article" date="2020" name="Cell">
        <title>Large-Scale Comparative Analyses of Tick Genomes Elucidate Their Genetic Diversity and Vector Capacities.</title>
        <authorList>
            <consortium name="Tick Genome and Microbiome Consortium (TIGMIC)"/>
            <person name="Jia N."/>
            <person name="Wang J."/>
            <person name="Shi W."/>
            <person name="Du L."/>
            <person name="Sun Y."/>
            <person name="Zhan W."/>
            <person name="Jiang J.F."/>
            <person name="Wang Q."/>
            <person name="Zhang B."/>
            <person name="Ji P."/>
            <person name="Bell-Sakyi L."/>
            <person name="Cui X.M."/>
            <person name="Yuan T.T."/>
            <person name="Jiang B.G."/>
            <person name="Yang W.F."/>
            <person name="Lam T.T."/>
            <person name="Chang Q.C."/>
            <person name="Ding S.J."/>
            <person name="Wang X.J."/>
            <person name="Zhu J.G."/>
            <person name="Ruan X.D."/>
            <person name="Zhao L."/>
            <person name="Wei J.T."/>
            <person name="Ye R.Z."/>
            <person name="Que T.C."/>
            <person name="Du C.H."/>
            <person name="Zhou Y.H."/>
            <person name="Cheng J.X."/>
            <person name="Dai P.F."/>
            <person name="Guo W.B."/>
            <person name="Han X.H."/>
            <person name="Huang E.J."/>
            <person name="Li L.F."/>
            <person name="Wei W."/>
            <person name="Gao Y.C."/>
            <person name="Liu J.Z."/>
            <person name="Shao H.Z."/>
            <person name="Wang X."/>
            <person name="Wang C.C."/>
            <person name="Yang T.C."/>
            <person name="Huo Q.B."/>
            <person name="Li W."/>
            <person name="Chen H.Y."/>
            <person name="Chen S.E."/>
            <person name="Zhou L.G."/>
            <person name="Ni X.B."/>
            <person name="Tian J.H."/>
            <person name="Sheng Y."/>
            <person name="Liu T."/>
            <person name="Pan Y.S."/>
            <person name="Xia L.Y."/>
            <person name="Li J."/>
            <person name="Zhao F."/>
            <person name="Cao W.C."/>
        </authorList>
    </citation>
    <scope>NUCLEOTIDE SEQUENCE</scope>
    <source>
        <strain evidence="2">Rsan-2018</strain>
    </source>
</reference>
<dbReference type="VEuPathDB" id="VectorBase:RSAN_052087"/>
<reference evidence="2" key="2">
    <citation type="submission" date="2021-09" db="EMBL/GenBank/DDBJ databases">
        <authorList>
            <person name="Jia N."/>
            <person name="Wang J."/>
            <person name="Shi W."/>
            <person name="Du L."/>
            <person name="Sun Y."/>
            <person name="Zhan W."/>
            <person name="Jiang J."/>
            <person name="Wang Q."/>
            <person name="Zhang B."/>
            <person name="Ji P."/>
            <person name="Sakyi L.B."/>
            <person name="Cui X."/>
            <person name="Yuan T."/>
            <person name="Jiang B."/>
            <person name="Yang W."/>
            <person name="Lam T.T.-Y."/>
            <person name="Chang Q."/>
            <person name="Ding S."/>
            <person name="Wang X."/>
            <person name="Zhu J."/>
            <person name="Ruan X."/>
            <person name="Zhao L."/>
            <person name="Wei J."/>
            <person name="Que T."/>
            <person name="Du C."/>
            <person name="Cheng J."/>
            <person name="Dai P."/>
            <person name="Han X."/>
            <person name="Huang E."/>
            <person name="Gao Y."/>
            <person name="Liu J."/>
            <person name="Shao H."/>
            <person name="Ye R."/>
            <person name="Li L."/>
            <person name="Wei W."/>
            <person name="Wang X."/>
            <person name="Wang C."/>
            <person name="Huo Q."/>
            <person name="Li W."/>
            <person name="Guo W."/>
            <person name="Chen H."/>
            <person name="Chen S."/>
            <person name="Zhou L."/>
            <person name="Zhou L."/>
            <person name="Ni X."/>
            <person name="Tian J."/>
            <person name="Zhou Y."/>
            <person name="Sheng Y."/>
            <person name="Liu T."/>
            <person name="Pan Y."/>
            <person name="Xia L."/>
            <person name="Li J."/>
            <person name="Zhao F."/>
            <person name="Cao W."/>
        </authorList>
    </citation>
    <scope>NUCLEOTIDE SEQUENCE</scope>
    <source>
        <strain evidence="2">Rsan-2018</strain>
        <tissue evidence="2">Larvae</tissue>
    </source>
</reference>
<gene>
    <name evidence="2" type="ORF">HPB52_022382</name>
</gene>
<dbReference type="Pfam" id="PF03184">
    <property type="entry name" value="DDE_1"/>
    <property type="match status" value="1"/>
</dbReference>
<comment type="caution">
    <text evidence="2">The sequence shown here is derived from an EMBL/GenBank/DDBJ whole genome shotgun (WGS) entry which is preliminary data.</text>
</comment>
<dbReference type="GO" id="GO:0003676">
    <property type="term" value="F:nucleic acid binding"/>
    <property type="evidence" value="ECO:0007669"/>
    <property type="project" value="InterPro"/>
</dbReference>
<sequence>MPVKHKSMDDEEILNAWLLQFDWEMIKQKSKVLLFSDSCSSHHEATQLEAVQVALLSTKRDLSASADRQGVVHSGKAAYRTRLVEHLLFACKMIGSRR</sequence>
<evidence type="ECO:0000313" key="2">
    <source>
        <dbReference type="EMBL" id="KAH7969861.1"/>
    </source>
</evidence>
<protein>
    <recommendedName>
        <fullName evidence="1">DDE-1 domain-containing protein</fullName>
    </recommendedName>
</protein>
<name>A0A9D4Q845_RHISA</name>
<proteinExistence type="predicted"/>
<dbReference type="EMBL" id="JABSTV010001248">
    <property type="protein sequence ID" value="KAH7969861.1"/>
    <property type="molecule type" value="Genomic_DNA"/>
</dbReference>
<dbReference type="InterPro" id="IPR004875">
    <property type="entry name" value="DDE_SF_endonuclease_dom"/>
</dbReference>
<evidence type="ECO:0000313" key="3">
    <source>
        <dbReference type="Proteomes" id="UP000821837"/>
    </source>
</evidence>
<feature type="domain" description="DDE-1" evidence="1">
    <location>
        <begin position="6"/>
        <end position="88"/>
    </location>
</feature>
<organism evidence="2 3">
    <name type="scientific">Rhipicephalus sanguineus</name>
    <name type="common">Brown dog tick</name>
    <name type="synonym">Ixodes sanguineus</name>
    <dbReference type="NCBI Taxonomy" id="34632"/>
    <lineage>
        <taxon>Eukaryota</taxon>
        <taxon>Metazoa</taxon>
        <taxon>Ecdysozoa</taxon>
        <taxon>Arthropoda</taxon>
        <taxon>Chelicerata</taxon>
        <taxon>Arachnida</taxon>
        <taxon>Acari</taxon>
        <taxon>Parasitiformes</taxon>
        <taxon>Ixodida</taxon>
        <taxon>Ixodoidea</taxon>
        <taxon>Ixodidae</taxon>
        <taxon>Rhipicephalinae</taxon>
        <taxon>Rhipicephalus</taxon>
        <taxon>Rhipicephalus</taxon>
    </lineage>
</organism>
<keyword evidence="3" id="KW-1185">Reference proteome</keyword>
<dbReference type="Proteomes" id="UP000821837">
    <property type="component" value="Unassembled WGS sequence"/>
</dbReference>